<sequence>MHAKKLATLSLGDWLVGLVVELDECSRHFLPWLVCKCKKASRCQSDVSGNELHILAVGFVNHSCLLSITPLT</sequence>
<evidence type="ECO:0000256" key="1">
    <source>
        <dbReference type="SAM" id="SignalP"/>
    </source>
</evidence>
<keyword evidence="1" id="KW-0732">Signal</keyword>
<evidence type="ECO:0000313" key="2">
    <source>
        <dbReference type="EMBL" id="KAH7443700.1"/>
    </source>
</evidence>
<evidence type="ECO:0000313" key="3">
    <source>
        <dbReference type="Proteomes" id="UP000825935"/>
    </source>
</evidence>
<keyword evidence="3" id="KW-1185">Reference proteome</keyword>
<organism evidence="2 3">
    <name type="scientific">Ceratopteris richardii</name>
    <name type="common">Triangle waterfern</name>
    <dbReference type="NCBI Taxonomy" id="49495"/>
    <lineage>
        <taxon>Eukaryota</taxon>
        <taxon>Viridiplantae</taxon>
        <taxon>Streptophyta</taxon>
        <taxon>Embryophyta</taxon>
        <taxon>Tracheophyta</taxon>
        <taxon>Polypodiopsida</taxon>
        <taxon>Polypodiidae</taxon>
        <taxon>Polypodiales</taxon>
        <taxon>Pteridineae</taxon>
        <taxon>Pteridaceae</taxon>
        <taxon>Parkerioideae</taxon>
        <taxon>Ceratopteris</taxon>
    </lineage>
</organism>
<reference evidence="2" key="1">
    <citation type="submission" date="2021-08" db="EMBL/GenBank/DDBJ databases">
        <title>WGS assembly of Ceratopteris richardii.</title>
        <authorList>
            <person name="Marchant D.B."/>
            <person name="Chen G."/>
            <person name="Jenkins J."/>
            <person name="Shu S."/>
            <person name="Leebens-Mack J."/>
            <person name="Grimwood J."/>
            <person name="Schmutz J."/>
            <person name="Soltis P."/>
            <person name="Soltis D."/>
            <person name="Chen Z.-H."/>
        </authorList>
    </citation>
    <scope>NUCLEOTIDE SEQUENCE</scope>
    <source>
        <strain evidence="2">Whitten #5841</strain>
        <tissue evidence="2">Leaf</tissue>
    </source>
</reference>
<dbReference type="Proteomes" id="UP000825935">
    <property type="component" value="Chromosome 2"/>
</dbReference>
<dbReference type="EMBL" id="CM035407">
    <property type="protein sequence ID" value="KAH7443700.1"/>
    <property type="molecule type" value="Genomic_DNA"/>
</dbReference>
<accession>A0A8T2V919</accession>
<feature type="chain" id="PRO_5035942797" evidence="1">
    <location>
        <begin position="22"/>
        <end position="72"/>
    </location>
</feature>
<proteinExistence type="predicted"/>
<name>A0A8T2V919_CERRI</name>
<feature type="signal peptide" evidence="1">
    <location>
        <begin position="1"/>
        <end position="21"/>
    </location>
</feature>
<comment type="caution">
    <text evidence="2">The sequence shown here is derived from an EMBL/GenBank/DDBJ whole genome shotgun (WGS) entry which is preliminary data.</text>
</comment>
<protein>
    <submittedName>
        <fullName evidence="2">Uncharacterized protein</fullName>
    </submittedName>
</protein>
<gene>
    <name evidence="2" type="ORF">KP509_02G047100</name>
</gene>
<dbReference type="AlphaFoldDB" id="A0A8T2V919"/>